<gene>
    <name evidence="1" type="ORF">KME28_26975</name>
</gene>
<reference evidence="1" key="2">
    <citation type="journal article" date="2022" name="Microbiol. Resour. Announc.">
        <title>Metagenome Sequencing to Explore Phylogenomics of Terrestrial Cyanobacteria.</title>
        <authorList>
            <person name="Ward R.D."/>
            <person name="Stajich J.E."/>
            <person name="Johansen J.R."/>
            <person name="Huntemann M."/>
            <person name="Clum A."/>
            <person name="Foster B."/>
            <person name="Foster B."/>
            <person name="Roux S."/>
            <person name="Palaniappan K."/>
            <person name="Varghese N."/>
            <person name="Mukherjee S."/>
            <person name="Reddy T.B.K."/>
            <person name="Daum C."/>
            <person name="Copeland A."/>
            <person name="Chen I.A."/>
            <person name="Ivanova N.N."/>
            <person name="Kyrpides N.C."/>
            <person name="Shapiro N."/>
            <person name="Eloe-Fadrosh E.A."/>
            <person name="Pietrasiak N."/>
        </authorList>
    </citation>
    <scope>NUCLEOTIDE SEQUENCE</scope>
    <source>
        <strain evidence="1">HA4357-MV3</strain>
    </source>
</reference>
<sequence>MAIYTQPIKSTKKARELAHNRSSWEREYEAVNVEALKGILSYFKYLYAEGEISDKAYEALVSQALSTFVKNTISLKIETMFDEIDVTFKQASEALLTKILV</sequence>
<comment type="caution">
    <text evidence="1">The sequence shown here is derived from an EMBL/GenBank/DDBJ whole genome shotgun (WGS) entry which is preliminary data.</text>
</comment>
<proteinExistence type="predicted"/>
<evidence type="ECO:0000313" key="2">
    <source>
        <dbReference type="Proteomes" id="UP000813215"/>
    </source>
</evidence>
<organism evidence="1 2">
    <name type="scientific">Pelatocladus maniniholoensis HA4357-MV3</name>
    <dbReference type="NCBI Taxonomy" id="1117104"/>
    <lineage>
        <taxon>Bacteria</taxon>
        <taxon>Bacillati</taxon>
        <taxon>Cyanobacteriota</taxon>
        <taxon>Cyanophyceae</taxon>
        <taxon>Nostocales</taxon>
        <taxon>Nostocaceae</taxon>
        <taxon>Pelatocladus</taxon>
    </lineage>
</organism>
<dbReference type="AlphaFoldDB" id="A0A9E3HDG6"/>
<reference evidence="1" key="1">
    <citation type="submission" date="2021-05" db="EMBL/GenBank/DDBJ databases">
        <authorList>
            <person name="Pietrasiak N."/>
            <person name="Ward R."/>
            <person name="Stajich J.E."/>
            <person name="Kurbessoian T."/>
        </authorList>
    </citation>
    <scope>NUCLEOTIDE SEQUENCE</scope>
    <source>
        <strain evidence="1">HA4357-MV3</strain>
    </source>
</reference>
<protein>
    <submittedName>
        <fullName evidence="1">Uncharacterized protein</fullName>
    </submittedName>
</protein>
<dbReference type="Proteomes" id="UP000813215">
    <property type="component" value="Unassembled WGS sequence"/>
</dbReference>
<accession>A0A9E3HDG6</accession>
<name>A0A9E3HDG6_9NOST</name>
<dbReference type="EMBL" id="JAHHHW010000157">
    <property type="protein sequence ID" value="MBW4435256.1"/>
    <property type="molecule type" value="Genomic_DNA"/>
</dbReference>
<evidence type="ECO:0000313" key="1">
    <source>
        <dbReference type="EMBL" id="MBW4435256.1"/>
    </source>
</evidence>